<dbReference type="GO" id="GO:0009103">
    <property type="term" value="P:lipopolysaccharide biosynthetic process"/>
    <property type="evidence" value="ECO:0007669"/>
    <property type="project" value="UniProtKB-ARBA"/>
</dbReference>
<evidence type="ECO:0000256" key="2">
    <source>
        <dbReference type="ARBA" id="ARBA00022475"/>
    </source>
</evidence>
<dbReference type="InterPro" id="IPR050297">
    <property type="entry name" value="LipidA_mod_glycosyltrf_83"/>
</dbReference>
<evidence type="ECO:0000313" key="10">
    <source>
        <dbReference type="Proteomes" id="UP000005019"/>
    </source>
</evidence>
<evidence type="ECO:0000256" key="3">
    <source>
        <dbReference type="ARBA" id="ARBA00022676"/>
    </source>
</evidence>
<dbReference type="RefSeq" id="WP_008058358.1">
    <property type="nucleotide sequence ID" value="NZ_AFHG01000029.1"/>
</dbReference>
<dbReference type="OrthoDB" id="5297205at2"/>
<evidence type="ECO:0000256" key="5">
    <source>
        <dbReference type="ARBA" id="ARBA00022692"/>
    </source>
</evidence>
<sequence length="523" mass="54630">MASSHTVLNAPPAGPAPGAIALAGALLVCGLLALHLLLRGPHYPFMPDSASYIQLARSLADLAPGGAPVPAYQPNPLFPIGFPALLSVFARAGLDPRDAAPLLGSLSSLLLPLLIVLAFRHALGSATAVAIAFIATLSPGVLWLAGYGLTDLPACALSLAAASCLLSGRSAKHCIAAGLLAGAGYALRNAQLALFAALGLLLIYRVLTDPAGRRPALRSAVLFAAGAALPLAPVLVYNALTFGTLHPYAMAPSTVGVVDNLRTFLQEFVYDATGYREAGVRLAWTVPGLLLCLLAAAAQVRALRRTWAGMNAAGRELWVLAAAYAAAGAVIVIAARSRYEWGEFISTRHTLQILPFALAAWLVLPLQGTIAGRLRTAVLVLLCAAHAVFAMRLDPQLELQQARGQTAREVVAAGRLLMCPPHDGAQRLSNWAYVFEIECAAPVRQFSLKALDTREATFARLVAGLHGAADAVPAGGALIAMYPGRAWLSADNLRFTAEEVDAISAAGWTVRQADGRAFIAVRP</sequence>
<organism evidence="9 10">
    <name type="scientific">Methyloversatilis universalis (strain ATCC BAA-1314 / DSM 25237 / JCM 13912 / CCUG 52030 / FAM5)</name>
    <dbReference type="NCBI Taxonomy" id="1000565"/>
    <lineage>
        <taxon>Bacteria</taxon>
        <taxon>Pseudomonadati</taxon>
        <taxon>Pseudomonadota</taxon>
        <taxon>Betaproteobacteria</taxon>
        <taxon>Nitrosomonadales</taxon>
        <taxon>Sterolibacteriaceae</taxon>
        <taxon>Methyloversatilis</taxon>
    </lineage>
</organism>
<dbReference type="GO" id="GO:0016763">
    <property type="term" value="F:pentosyltransferase activity"/>
    <property type="evidence" value="ECO:0007669"/>
    <property type="project" value="TreeGrafter"/>
</dbReference>
<evidence type="ECO:0000256" key="1">
    <source>
        <dbReference type="ARBA" id="ARBA00004651"/>
    </source>
</evidence>
<comment type="subcellular location">
    <subcellularLocation>
        <location evidence="1">Cell membrane</location>
        <topology evidence="1">Multi-pass membrane protein</topology>
    </subcellularLocation>
</comment>
<accession>F5R8F1</accession>
<dbReference type="Proteomes" id="UP000005019">
    <property type="component" value="Unassembled WGS sequence"/>
</dbReference>
<keyword evidence="5 8" id="KW-0812">Transmembrane</keyword>
<evidence type="ECO:0000256" key="8">
    <source>
        <dbReference type="SAM" id="Phobius"/>
    </source>
</evidence>
<evidence type="ECO:0000256" key="6">
    <source>
        <dbReference type="ARBA" id="ARBA00022989"/>
    </source>
</evidence>
<dbReference type="GO" id="GO:0005886">
    <property type="term" value="C:plasma membrane"/>
    <property type="evidence" value="ECO:0007669"/>
    <property type="project" value="UniProtKB-SubCell"/>
</dbReference>
<proteinExistence type="predicted"/>
<feature type="transmembrane region" description="Helical" evidence="8">
    <location>
        <begin position="219"/>
        <end position="240"/>
    </location>
</feature>
<feature type="transmembrane region" description="Helical" evidence="8">
    <location>
        <begin position="278"/>
        <end position="297"/>
    </location>
</feature>
<dbReference type="PANTHER" id="PTHR33908">
    <property type="entry name" value="MANNOSYLTRANSFERASE YKCB-RELATED"/>
    <property type="match status" value="1"/>
</dbReference>
<evidence type="ECO:0000313" key="9">
    <source>
        <dbReference type="EMBL" id="EGK73254.1"/>
    </source>
</evidence>
<evidence type="ECO:0000256" key="7">
    <source>
        <dbReference type="ARBA" id="ARBA00023136"/>
    </source>
</evidence>
<feature type="transmembrane region" description="Helical" evidence="8">
    <location>
        <begin position="347"/>
        <end position="364"/>
    </location>
</feature>
<feature type="transmembrane region" description="Helical" evidence="8">
    <location>
        <begin position="20"/>
        <end position="38"/>
    </location>
</feature>
<protein>
    <recommendedName>
        <fullName evidence="11">Glycosyltransferase RgtA/B/C/D-like domain-containing protein</fullName>
    </recommendedName>
</protein>
<evidence type="ECO:0000256" key="4">
    <source>
        <dbReference type="ARBA" id="ARBA00022679"/>
    </source>
</evidence>
<keyword evidence="3" id="KW-0328">Glycosyltransferase</keyword>
<evidence type="ECO:0008006" key="11">
    <source>
        <dbReference type="Google" id="ProtNLM"/>
    </source>
</evidence>
<feature type="transmembrane region" description="Helical" evidence="8">
    <location>
        <begin position="126"/>
        <end position="149"/>
    </location>
</feature>
<feature type="transmembrane region" description="Helical" evidence="8">
    <location>
        <begin position="190"/>
        <end position="207"/>
    </location>
</feature>
<gene>
    <name evidence="9" type="ORF">METUNv1_00427</name>
</gene>
<dbReference type="AlphaFoldDB" id="F5R8F1"/>
<reference evidence="9 10" key="1">
    <citation type="journal article" date="2011" name="J. Bacteriol.">
        <title>Genome sequence of Methyloversatilis universalis FAM5T, a methylotrophic representative of the order Rhodocyclales.</title>
        <authorList>
            <person name="Kittichotirat W."/>
            <person name="Good N.M."/>
            <person name="Hall R."/>
            <person name="Bringel F."/>
            <person name="Lajus A."/>
            <person name="Medigue C."/>
            <person name="Smalley N.E."/>
            <person name="Beck D."/>
            <person name="Bumgarner R."/>
            <person name="Vuilleumier S."/>
            <person name="Kalyuzhnaya M.G."/>
        </authorList>
    </citation>
    <scope>NUCLEOTIDE SEQUENCE [LARGE SCALE GENOMIC DNA]</scope>
    <source>
        <strain evidence="10">ATCC BAA-1314 / JCM 13912 / FAM5</strain>
    </source>
</reference>
<keyword evidence="7 8" id="KW-0472">Membrane</keyword>
<keyword evidence="10" id="KW-1185">Reference proteome</keyword>
<comment type="caution">
    <text evidence="9">The sequence shown here is derived from an EMBL/GenBank/DDBJ whole genome shotgun (WGS) entry which is preliminary data.</text>
</comment>
<feature type="transmembrane region" description="Helical" evidence="8">
    <location>
        <begin position="317"/>
        <end position="335"/>
    </location>
</feature>
<dbReference type="EMBL" id="AFHG01000029">
    <property type="protein sequence ID" value="EGK73254.1"/>
    <property type="molecule type" value="Genomic_DNA"/>
</dbReference>
<keyword evidence="4" id="KW-0808">Transferase</keyword>
<dbReference type="PANTHER" id="PTHR33908:SF11">
    <property type="entry name" value="MEMBRANE PROTEIN"/>
    <property type="match status" value="1"/>
</dbReference>
<dbReference type="STRING" id="1000565.METUNv1_00427"/>
<keyword evidence="2" id="KW-1003">Cell membrane</keyword>
<name>F5R8F1_METUF</name>
<keyword evidence="6 8" id="KW-1133">Transmembrane helix</keyword>